<dbReference type="PRINTS" id="PR00007">
    <property type="entry name" value="COMPLEMNTC1Q"/>
</dbReference>
<name>A0ABQ9ENA1_TEGGR</name>
<keyword evidence="3 4" id="KW-0732">Signal</keyword>
<dbReference type="Pfam" id="PF00386">
    <property type="entry name" value="C1q"/>
    <property type="match status" value="1"/>
</dbReference>
<evidence type="ECO:0000256" key="4">
    <source>
        <dbReference type="SAM" id="SignalP"/>
    </source>
</evidence>
<keyword evidence="7" id="KW-1185">Reference proteome</keyword>
<evidence type="ECO:0000313" key="6">
    <source>
        <dbReference type="EMBL" id="KAJ8306742.1"/>
    </source>
</evidence>
<reference evidence="6 7" key="1">
    <citation type="submission" date="2022-12" db="EMBL/GenBank/DDBJ databases">
        <title>Chromosome-level genome of Tegillarca granosa.</title>
        <authorList>
            <person name="Kim J."/>
        </authorList>
    </citation>
    <scope>NUCLEOTIDE SEQUENCE [LARGE SCALE GENOMIC DNA]</scope>
    <source>
        <strain evidence="6">Teg-2019</strain>
        <tissue evidence="6">Adductor muscle</tissue>
    </source>
</reference>
<dbReference type="SUPFAM" id="SSF47162">
    <property type="entry name" value="Apolipoprotein"/>
    <property type="match status" value="1"/>
</dbReference>
<dbReference type="SUPFAM" id="SSF49842">
    <property type="entry name" value="TNF-like"/>
    <property type="match status" value="1"/>
</dbReference>
<comment type="caution">
    <text evidence="6">The sequence shown here is derived from an EMBL/GenBank/DDBJ whole genome shotgun (WGS) entry which is preliminary data.</text>
</comment>
<evidence type="ECO:0000256" key="1">
    <source>
        <dbReference type="ARBA" id="ARBA00004613"/>
    </source>
</evidence>
<keyword evidence="2" id="KW-0964">Secreted</keyword>
<dbReference type="PANTHER" id="PTHR22923:SF116">
    <property type="entry name" value="C1Q DOMAIN-CONTAINING PROTEIN"/>
    <property type="match status" value="1"/>
</dbReference>
<feature type="domain" description="C1q" evidence="5">
    <location>
        <begin position="184"/>
        <end position="317"/>
    </location>
</feature>
<dbReference type="PANTHER" id="PTHR22923">
    <property type="entry name" value="CEREBELLIN-RELATED"/>
    <property type="match status" value="1"/>
</dbReference>
<evidence type="ECO:0000256" key="3">
    <source>
        <dbReference type="ARBA" id="ARBA00022729"/>
    </source>
</evidence>
<dbReference type="Gene3D" id="2.60.120.40">
    <property type="match status" value="1"/>
</dbReference>
<evidence type="ECO:0000259" key="5">
    <source>
        <dbReference type="PROSITE" id="PS50871"/>
    </source>
</evidence>
<dbReference type="SMART" id="SM00110">
    <property type="entry name" value="C1Q"/>
    <property type="match status" value="1"/>
</dbReference>
<evidence type="ECO:0000313" key="7">
    <source>
        <dbReference type="Proteomes" id="UP001217089"/>
    </source>
</evidence>
<dbReference type="Proteomes" id="UP001217089">
    <property type="component" value="Unassembled WGS sequence"/>
</dbReference>
<comment type="subcellular location">
    <subcellularLocation>
        <location evidence="1">Secreted</location>
    </subcellularLocation>
</comment>
<dbReference type="InterPro" id="IPR001073">
    <property type="entry name" value="C1q_dom"/>
</dbReference>
<protein>
    <recommendedName>
        <fullName evidence="5">C1q domain-containing protein</fullName>
    </recommendedName>
</protein>
<feature type="signal peptide" evidence="4">
    <location>
        <begin position="1"/>
        <end position="20"/>
    </location>
</feature>
<organism evidence="6 7">
    <name type="scientific">Tegillarca granosa</name>
    <name type="common">Malaysian cockle</name>
    <name type="synonym">Anadara granosa</name>
    <dbReference type="NCBI Taxonomy" id="220873"/>
    <lineage>
        <taxon>Eukaryota</taxon>
        <taxon>Metazoa</taxon>
        <taxon>Spiralia</taxon>
        <taxon>Lophotrochozoa</taxon>
        <taxon>Mollusca</taxon>
        <taxon>Bivalvia</taxon>
        <taxon>Autobranchia</taxon>
        <taxon>Pteriomorphia</taxon>
        <taxon>Arcoida</taxon>
        <taxon>Arcoidea</taxon>
        <taxon>Arcidae</taxon>
        <taxon>Tegillarca</taxon>
    </lineage>
</organism>
<proteinExistence type="predicted"/>
<dbReference type="InterPro" id="IPR008983">
    <property type="entry name" value="Tumour_necrosis_fac-like_dom"/>
</dbReference>
<sequence length="317" mass="36686">MFANYFVFLVLFKTFLYVFGDPTISERQIKRSDGLVHDVVQQMVAEQIERKQILKVFGEMKKYLSDVKRELKERNTIMRDTKFLQRKLIRDIEEMKKEVKEISKFEVKKAINDVNQRITSVTKKLQKSVKNQVRSLNEKIKRTDVSTKKDVRDTRKEIDKMEKTNAKLFMTLQNKIKVLKNETSINYQVAFTAKLNDDPTTSSTIIFKTVITNIGGGYNNRDGIFYCPKAGLYMFTTSLMSIQKYSVDGYIMNNNKHTVRLFEHIGSSNNYYPSASTTVMLRLAIGDKVWVKGAGIKYHGKISTFSGILPTTFELLI</sequence>
<dbReference type="PROSITE" id="PS50871">
    <property type="entry name" value="C1Q"/>
    <property type="match status" value="1"/>
</dbReference>
<feature type="chain" id="PRO_5046970103" description="C1q domain-containing protein" evidence="4">
    <location>
        <begin position="21"/>
        <end position="317"/>
    </location>
</feature>
<accession>A0ABQ9ENA1</accession>
<dbReference type="EMBL" id="JARBDR010000811">
    <property type="protein sequence ID" value="KAJ8306742.1"/>
    <property type="molecule type" value="Genomic_DNA"/>
</dbReference>
<gene>
    <name evidence="6" type="ORF">KUTeg_015783</name>
</gene>
<dbReference type="InterPro" id="IPR050822">
    <property type="entry name" value="Cerebellin_Synaptic_Org"/>
</dbReference>
<evidence type="ECO:0000256" key="2">
    <source>
        <dbReference type="ARBA" id="ARBA00022525"/>
    </source>
</evidence>